<organism evidence="2">
    <name type="scientific">Opuntia streptacantha</name>
    <name type="common">Prickly pear cactus</name>
    <name type="synonym">Opuntia cardona</name>
    <dbReference type="NCBI Taxonomy" id="393608"/>
    <lineage>
        <taxon>Eukaryota</taxon>
        <taxon>Viridiplantae</taxon>
        <taxon>Streptophyta</taxon>
        <taxon>Embryophyta</taxon>
        <taxon>Tracheophyta</taxon>
        <taxon>Spermatophyta</taxon>
        <taxon>Magnoliopsida</taxon>
        <taxon>eudicotyledons</taxon>
        <taxon>Gunneridae</taxon>
        <taxon>Pentapetalae</taxon>
        <taxon>Caryophyllales</taxon>
        <taxon>Cactineae</taxon>
        <taxon>Cactaceae</taxon>
        <taxon>Opuntioideae</taxon>
        <taxon>Opuntia</taxon>
    </lineage>
</organism>
<feature type="compositionally biased region" description="Basic and acidic residues" evidence="1">
    <location>
        <begin position="58"/>
        <end position="71"/>
    </location>
</feature>
<evidence type="ECO:0000313" key="2">
    <source>
        <dbReference type="EMBL" id="MBA4663397.1"/>
    </source>
</evidence>
<protein>
    <submittedName>
        <fullName evidence="2">Uncharacterized protein</fullName>
    </submittedName>
</protein>
<feature type="region of interest" description="Disordered" evidence="1">
    <location>
        <begin position="125"/>
        <end position="148"/>
    </location>
</feature>
<evidence type="ECO:0000256" key="1">
    <source>
        <dbReference type="SAM" id="MobiDB-lite"/>
    </source>
</evidence>
<name>A0A7C9ACH7_OPUST</name>
<reference evidence="2" key="1">
    <citation type="journal article" date="2013" name="J. Plant Res.">
        <title>Effect of fungi and light on seed germination of three Opuntia species from semiarid lands of central Mexico.</title>
        <authorList>
            <person name="Delgado-Sanchez P."/>
            <person name="Jimenez-Bremont J.F."/>
            <person name="Guerrero-Gonzalez Mde L."/>
            <person name="Flores J."/>
        </authorList>
    </citation>
    <scope>NUCLEOTIDE SEQUENCE</scope>
    <source>
        <tissue evidence="2">Cladode</tissue>
    </source>
</reference>
<proteinExistence type="predicted"/>
<feature type="compositionally biased region" description="Polar residues" evidence="1">
    <location>
        <begin position="21"/>
        <end position="36"/>
    </location>
</feature>
<accession>A0A7C9ACH7</accession>
<dbReference type="AlphaFoldDB" id="A0A7C9ACH7"/>
<feature type="region of interest" description="Disordered" evidence="1">
    <location>
        <begin position="1"/>
        <end position="92"/>
    </location>
</feature>
<sequence length="173" mass="19352">MTQSPEHGTRVRVPSIPPLSQDINPATSSSFPTPTRTKFPLERENNQSRQRKQSIGRDCYRPFDEREKSDDPTGAVGCGGGPDPLPFPLPYLPRTHGRPGHCLHWPNLRPSQHRGLAFHRQFHVPGHPGSTQRLLSHPQPHPSPPHPRLVCIQPLLRRRPHPHPKTTGRTGGG</sequence>
<dbReference type="EMBL" id="GISG01220247">
    <property type="protein sequence ID" value="MBA4663397.1"/>
    <property type="molecule type" value="Transcribed_RNA"/>
</dbReference>
<reference evidence="2" key="2">
    <citation type="submission" date="2020-07" db="EMBL/GenBank/DDBJ databases">
        <authorList>
            <person name="Vera ALvarez R."/>
            <person name="Arias-Moreno D.M."/>
            <person name="Jimenez-Jacinto V."/>
            <person name="Jimenez-Bremont J.F."/>
            <person name="Swaminathan K."/>
            <person name="Moose S.P."/>
            <person name="Guerrero-Gonzalez M.L."/>
            <person name="Marino-Ramirez L."/>
            <person name="Landsman D."/>
            <person name="Rodriguez-Kessler M."/>
            <person name="Delgado-Sanchez P."/>
        </authorList>
    </citation>
    <scope>NUCLEOTIDE SEQUENCE</scope>
    <source>
        <tissue evidence="2">Cladode</tissue>
    </source>
</reference>